<dbReference type="Gene3D" id="1.10.3470.10">
    <property type="entry name" value="ABC transporter involved in vitamin B12 uptake, BtuC"/>
    <property type="match status" value="1"/>
</dbReference>
<keyword evidence="10" id="KW-1185">Reference proteome</keyword>
<dbReference type="GO" id="GO:0033214">
    <property type="term" value="P:siderophore-iron import into cell"/>
    <property type="evidence" value="ECO:0007669"/>
    <property type="project" value="TreeGrafter"/>
</dbReference>
<dbReference type="AlphaFoldDB" id="A0A7G9G954"/>
<dbReference type="InterPro" id="IPR000522">
    <property type="entry name" value="ABC_transptr_permease_BtuC"/>
</dbReference>
<comment type="similarity">
    <text evidence="2">Belongs to the binding-protein-dependent transport system permease family. FecCD subfamily.</text>
</comment>
<keyword evidence="3" id="KW-0813">Transport</keyword>
<protein>
    <submittedName>
        <fullName evidence="9">Iron ABC transporter permease</fullName>
    </submittedName>
</protein>
<keyword evidence="6 8" id="KW-1133">Transmembrane helix</keyword>
<dbReference type="PANTHER" id="PTHR30472">
    <property type="entry name" value="FERRIC ENTEROBACTIN TRANSPORT SYSTEM PERMEASE PROTEIN"/>
    <property type="match status" value="1"/>
</dbReference>
<evidence type="ECO:0000256" key="2">
    <source>
        <dbReference type="ARBA" id="ARBA00007935"/>
    </source>
</evidence>
<feature type="transmembrane region" description="Helical" evidence="8">
    <location>
        <begin position="100"/>
        <end position="121"/>
    </location>
</feature>
<feature type="transmembrane region" description="Helical" evidence="8">
    <location>
        <begin position="9"/>
        <end position="34"/>
    </location>
</feature>
<dbReference type="PANTHER" id="PTHR30472:SF25">
    <property type="entry name" value="ABC TRANSPORTER PERMEASE PROTEIN MJ0876-RELATED"/>
    <property type="match status" value="1"/>
</dbReference>
<reference evidence="9 10" key="1">
    <citation type="submission" date="2020-08" db="EMBL/GenBank/DDBJ databases">
        <authorList>
            <person name="Liu C."/>
            <person name="Sun Q."/>
        </authorList>
    </citation>
    <scope>NUCLEOTIDE SEQUENCE [LARGE SCALE GENOMIC DNA]</scope>
    <source>
        <strain evidence="9 10">NSJ-29</strain>
    </source>
</reference>
<evidence type="ECO:0000256" key="4">
    <source>
        <dbReference type="ARBA" id="ARBA00022475"/>
    </source>
</evidence>
<evidence type="ECO:0000313" key="9">
    <source>
        <dbReference type="EMBL" id="QNM07336.1"/>
    </source>
</evidence>
<feature type="transmembrane region" description="Helical" evidence="8">
    <location>
        <begin position="317"/>
        <end position="335"/>
    </location>
</feature>
<dbReference type="InterPro" id="IPR037294">
    <property type="entry name" value="ABC_BtuC-like"/>
</dbReference>
<dbReference type="Pfam" id="PF01032">
    <property type="entry name" value="FecCD"/>
    <property type="match status" value="1"/>
</dbReference>
<feature type="transmembrane region" description="Helical" evidence="8">
    <location>
        <begin position="160"/>
        <end position="181"/>
    </location>
</feature>
<evidence type="ECO:0000256" key="3">
    <source>
        <dbReference type="ARBA" id="ARBA00022448"/>
    </source>
</evidence>
<keyword evidence="4" id="KW-1003">Cell membrane</keyword>
<evidence type="ECO:0000256" key="6">
    <source>
        <dbReference type="ARBA" id="ARBA00022989"/>
    </source>
</evidence>
<keyword evidence="7 8" id="KW-0472">Membrane</keyword>
<feature type="transmembrane region" description="Helical" evidence="8">
    <location>
        <begin position="201"/>
        <end position="220"/>
    </location>
</feature>
<name>A0A7G9G954_9FIRM</name>
<dbReference type="KEGG" id="whj:H9Q79_10285"/>
<dbReference type="RefSeq" id="WP_249328227.1">
    <property type="nucleotide sequence ID" value="NZ_CP060635.1"/>
</dbReference>
<evidence type="ECO:0000313" key="10">
    <source>
        <dbReference type="Proteomes" id="UP000515860"/>
    </source>
</evidence>
<dbReference type="GO" id="GO:0022857">
    <property type="term" value="F:transmembrane transporter activity"/>
    <property type="evidence" value="ECO:0007669"/>
    <property type="project" value="InterPro"/>
</dbReference>
<dbReference type="SUPFAM" id="SSF81345">
    <property type="entry name" value="ABC transporter involved in vitamin B12 uptake, BtuC"/>
    <property type="match status" value="1"/>
</dbReference>
<dbReference type="GO" id="GO:0005886">
    <property type="term" value="C:plasma membrane"/>
    <property type="evidence" value="ECO:0007669"/>
    <property type="project" value="UniProtKB-SubCell"/>
</dbReference>
<dbReference type="EMBL" id="CP060635">
    <property type="protein sequence ID" value="QNM07336.1"/>
    <property type="molecule type" value="Genomic_DNA"/>
</dbReference>
<comment type="subcellular location">
    <subcellularLocation>
        <location evidence="1">Cell membrane</location>
        <topology evidence="1">Multi-pass membrane protein</topology>
    </subcellularLocation>
</comment>
<keyword evidence="5 8" id="KW-0812">Transmembrane</keyword>
<accession>A0A7G9G954</accession>
<dbReference type="Proteomes" id="UP000515860">
    <property type="component" value="Chromosome"/>
</dbReference>
<gene>
    <name evidence="9" type="ORF">H9Q79_10285</name>
</gene>
<dbReference type="CDD" id="cd06550">
    <property type="entry name" value="TM_ABC_iron-siderophores_like"/>
    <property type="match status" value="1"/>
</dbReference>
<evidence type="ECO:0000256" key="5">
    <source>
        <dbReference type="ARBA" id="ARBA00022692"/>
    </source>
</evidence>
<evidence type="ECO:0000256" key="8">
    <source>
        <dbReference type="SAM" id="Phobius"/>
    </source>
</evidence>
<dbReference type="FunFam" id="1.10.3470.10:FF:000001">
    <property type="entry name" value="Vitamin B12 ABC transporter permease BtuC"/>
    <property type="match status" value="1"/>
</dbReference>
<sequence length="345" mass="36679">MKIKRKKLAIVLAVILCVIIIYICTVIGAASISFEDANRILLHELFHMNVDMEGISQGSISIIWNVRLPRVILGFLAGASLAVCGAGFQGIFKNPMADPFVLGVSSGAALGASVGIVLHFTGGFLGLNGTTLLAFMGAFLSIALVYSISRVGKRVPVATLLLSGIAVNQTLTAVISLVMIFNKQSMDQIMFWTMGSLNGKGWNQILTVLPYVAAGLLLLFTSCRELDIMLTGEDTAVQLGVNVEFLKKKVLFASSIITAAIISVTGIIGFVGLVVPHVVRILTGPKHRRLMPLSLVMGGTFLIICDTVSRSVATQEIPVGIITAVCGGPFFLYLLRKARKGGSSL</sequence>
<feature type="transmembrane region" description="Helical" evidence="8">
    <location>
        <begin position="127"/>
        <end position="148"/>
    </location>
</feature>
<proteinExistence type="inferred from homology"/>
<evidence type="ECO:0000256" key="7">
    <source>
        <dbReference type="ARBA" id="ARBA00023136"/>
    </source>
</evidence>
<feature type="transmembrane region" description="Helical" evidence="8">
    <location>
        <begin position="250"/>
        <end position="275"/>
    </location>
</feature>
<organism evidence="9 10">
    <name type="scientific">Wansuia hejianensis</name>
    <dbReference type="NCBI Taxonomy" id="2763667"/>
    <lineage>
        <taxon>Bacteria</taxon>
        <taxon>Bacillati</taxon>
        <taxon>Bacillota</taxon>
        <taxon>Clostridia</taxon>
        <taxon>Lachnospirales</taxon>
        <taxon>Lachnospiraceae</taxon>
        <taxon>Wansuia</taxon>
    </lineage>
</organism>
<evidence type="ECO:0000256" key="1">
    <source>
        <dbReference type="ARBA" id="ARBA00004651"/>
    </source>
</evidence>
<feature type="transmembrane region" description="Helical" evidence="8">
    <location>
        <begin position="71"/>
        <end position="88"/>
    </location>
</feature>